<keyword evidence="1" id="KW-0472">Membrane</keyword>
<dbReference type="AlphaFoldDB" id="A0A2H0V9A8"/>
<feature type="transmembrane region" description="Helical" evidence="1">
    <location>
        <begin position="389"/>
        <end position="410"/>
    </location>
</feature>
<comment type="caution">
    <text evidence="2">The sequence shown here is derived from an EMBL/GenBank/DDBJ whole genome shotgun (WGS) entry which is preliminary data.</text>
</comment>
<keyword evidence="1" id="KW-1133">Transmembrane helix</keyword>
<sequence length="580" mass="67006">MVSPNLTKRAGEINPVELNDDAKKLFQVIHSEKLKSDVRDEDVPYLRVSTLISRLAFVYEKVRNAIDYDEDHLLRKNAILRILRRQVVIESVIREADSSGIASHLLTELIRGGYLPNNALPESLVGEVAVRLEKYIYLKNQIASAINADLGLKTEADKAKALVTKKNDLVHWLLTLAACEIEEHLAPNPVKQRIVDNLFSILSKLIKLPPELPYSEDREIQIYLSISRTFLKFDSDMLSFILFKYYNDAWLDLNVSGDPTTSNKIAAGLEQIKEIASNFNDLKNQVDDQLNHELTKQLDKIVRAYSLYFSILAEALENDPAKIYRELQTGDKSFIALIRKVCNQKYNKAKRRLWRAAVRSIIYIFLTKSVFVFIVEVPAIHWLGEPLNYLSLAINASFPAVLLFLIVILTRKPKENNTDKIVEGIKEITFKGSERTKSIMLRRPKRRNWLKSLIFNLIYVAAFYVSVYYIVKVLTAIDFTWVSIIIFLFFLAFVSFFSILTTRGVKDLIVVEKKENIVTFFLDLFYMPIIMAGRWLSTNFSKINVFIFFFDFIVEAPFKVLVEVAEDWTKYVKERRENLE</sequence>
<feature type="transmembrane region" description="Helical" evidence="1">
    <location>
        <begin position="360"/>
        <end position="383"/>
    </location>
</feature>
<feature type="transmembrane region" description="Helical" evidence="1">
    <location>
        <begin position="483"/>
        <end position="505"/>
    </location>
</feature>
<reference evidence="3" key="1">
    <citation type="submission" date="2017-09" db="EMBL/GenBank/DDBJ databases">
        <title>Depth-based differentiation of microbial function through sediment-hosted aquifers and enrichment of novel symbionts in the deep terrestrial subsurface.</title>
        <authorList>
            <person name="Probst A.J."/>
            <person name="Ladd B."/>
            <person name="Jarett J.K."/>
            <person name="Geller-Mcgrath D.E."/>
            <person name="Sieber C.M.K."/>
            <person name="Emerson J.B."/>
            <person name="Anantharaman K."/>
            <person name="Thomas B.C."/>
            <person name="Malmstrom R."/>
            <person name="Stieglmeier M."/>
            <person name="Klingl A."/>
            <person name="Woyke T."/>
            <person name="Ryan C.M."/>
            <person name="Banfield J.F."/>
        </authorList>
    </citation>
    <scope>NUCLEOTIDE SEQUENCE [LARGE SCALE GENOMIC DNA]</scope>
</reference>
<evidence type="ECO:0000313" key="2">
    <source>
        <dbReference type="EMBL" id="PIR95687.1"/>
    </source>
</evidence>
<gene>
    <name evidence="2" type="ORF">COT93_00980</name>
</gene>
<name>A0A2H0V9A8_9BACT</name>
<dbReference type="EMBL" id="PFAL01000012">
    <property type="protein sequence ID" value="PIR95687.1"/>
    <property type="molecule type" value="Genomic_DNA"/>
</dbReference>
<proteinExistence type="predicted"/>
<dbReference type="Proteomes" id="UP000229972">
    <property type="component" value="Unassembled WGS sequence"/>
</dbReference>
<keyword evidence="1" id="KW-0812">Transmembrane</keyword>
<protein>
    <submittedName>
        <fullName evidence="2">Uncharacterized protein</fullName>
    </submittedName>
</protein>
<feature type="transmembrane region" description="Helical" evidence="1">
    <location>
        <begin position="449"/>
        <end position="471"/>
    </location>
</feature>
<evidence type="ECO:0000256" key="1">
    <source>
        <dbReference type="SAM" id="Phobius"/>
    </source>
</evidence>
<feature type="transmembrane region" description="Helical" evidence="1">
    <location>
        <begin position="543"/>
        <end position="562"/>
    </location>
</feature>
<evidence type="ECO:0000313" key="3">
    <source>
        <dbReference type="Proteomes" id="UP000229972"/>
    </source>
</evidence>
<organism evidence="2 3">
    <name type="scientific">Candidatus Falkowbacteria bacterium CG10_big_fil_rev_8_21_14_0_10_37_18</name>
    <dbReference type="NCBI Taxonomy" id="1974562"/>
    <lineage>
        <taxon>Bacteria</taxon>
        <taxon>Candidatus Falkowiibacteriota</taxon>
    </lineage>
</organism>
<feature type="transmembrane region" description="Helical" evidence="1">
    <location>
        <begin position="517"/>
        <end position="537"/>
    </location>
</feature>
<accession>A0A2H0V9A8</accession>